<dbReference type="InterPro" id="IPR036523">
    <property type="entry name" value="SurE-like_sf"/>
</dbReference>
<dbReference type="GO" id="GO:0008253">
    <property type="term" value="F:5'-nucleotidase activity"/>
    <property type="evidence" value="ECO:0007669"/>
    <property type="project" value="UniProtKB-UniRule"/>
</dbReference>
<comment type="function">
    <text evidence="5">Nucleotidase that shows phosphatase activity on nucleoside 5'-monophosphates.</text>
</comment>
<dbReference type="GO" id="GO:0000166">
    <property type="term" value="F:nucleotide binding"/>
    <property type="evidence" value="ECO:0007669"/>
    <property type="project" value="UniProtKB-KW"/>
</dbReference>
<keyword evidence="4 5" id="KW-0378">Hydrolase</keyword>
<dbReference type="SUPFAM" id="SSF64167">
    <property type="entry name" value="SurE-like"/>
    <property type="match status" value="1"/>
</dbReference>
<dbReference type="HAMAP" id="MF_00060">
    <property type="entry name" value="SurE"/>
    <property type="match status" value="1"/>
</dbReference>
<comment type="cofactor">
    <cofactor evidence="5">
        <name>a divalent metal cation</name>
        <dbReference type="ChEBI" id="CHEBI:60240"/>
    </cofactor>
    <text evidence="5">Binds 1 divalent metal cation per subunit.</text>
</comment>
<dbReference type="Proteomes" id="UP000886805">
    <property type="component" value="Unassembled WGS sequence"/>
</dbReference>
<dbReference type="Pfam" id="PF01975">
    <property type="entry name" value="SurE"/>
    <property type="match status" value="1"/>
</dbReference>
<feature type="domain" description="Survival protein SurE-like phosphatase/nucleotidase" evidence="6">
    <location>
        <begin position="3"/>
        <end position="177"/>
    </location>
</feature>
<dbReference type="Gene3D" id="3.40.1210.10">
    <property type="entry name" value="Survival protein SurE-like phosphatase/nucleotidase"/>
    <property type="match status" value="1"/>
</dbReference>
<dbReference type="AlphaFoldDB" id="A0A9D1X4Z5"/>
<dbReference type="GO" id="GO:0046872">
    <property type="term" value="F:metal ion binding"/>
    <property type="evidence" value="ECO:0007669"/>
    <property type="project" value="UniProtKB-UniRule"/>
</dbReference>
<evidence type="ECO:0000313" key="8">
    <source>
        <dbReference type="Proteomes" id="UP000886805"/>
    </source>
</evidence>
<dbReference type="NCBIfam" id="TIGR00087">
    <property type="entry name" value="surE"/>
    <property type="match status" value="1"/>
</dbReference>
<comment type="similarity">
    <text evidence="2 5">Belongs to the SurE nucleotidase family.</text>
</comment>
<comment type="catalytic activity">
    <reaction evidence="1 5">
        <text>a ribonucleoside 5'-phosphate + H2O = a ribonucleoside + phosphate</text>
        <dbReference type="Rhea" id="RHEA:12484"/>
        <dbReference type="ChEBI" id="CHEBI:15377"/>
        <dbReference type="ChEBI" id="CHEBI:18254"/>
        <dbReference type="ChEBI" id="CHEBI:43474"/>
        <dbReference type="ChEBI" id="CHEBI:58043"/>
        <dbReference type="EC" id="3.1.3.5"/>
    </reaction>
</comment>
<comment type="caution">
    <text evidence="7">The sequence shown here is derived from an EMBL/GenBank/DDBJ whole genome shotgun (WGS) entry which is preliminary data.</text>
</comment>
<evidence type="ECO:0000256" key="4">
    <source>
        <dbReference type="ARBA" id="ARBA00022801"/>
    </source>
</evidence>
<proteinExistence type="inferred from homology"/>
<organism evidence="7 8">
    <name type="scientific">Candidatus Anaerobutyricum stercoripullorum</name>
    <dbReference type="NCBI Taxonomy" id="2838456"/>
    <lineage>
        <taxon>Bacteria</taxon>
        <taxon>Bacillati</taxon>
        <taxon>Bacillota</taxon>
        <taxon>Clostridia</taxon>
        <taxon>Lachnospirales</taxon>
        <taxon>Lachnospiraceae</taxon>
        <taxon>Anaerobutyricum</taxon>
    </lineage>
</organism>
<name>A0A9D1X4Z5_9FIRM</name>
<feature type="binding site" evidence="5">
    <location>
        <position position="9"/>
    </location>
    <ligand>
        <name>a divalent metal cation</name>
        <dbReference type="ChEBI" id="CHEBI:60240"/>
    </ligand>
</feature>
<keyword evidence="5" id="KW-0547">Nucleotide-binding</keyword>
<reference evidence="7" key="2">
    <citation type="submission" date="2021-04" db="EMBL/GenBank/DDBJ databases">
        <authorList>
            <person name="Gilroy R."/>
        </authorList>
    </citation>
    <scope>NUCLEOTIDE SEQUENCE</scope>
    <source>
        <strain evidence="7">ChiSxjej3B15-1167</strain>
    </source>
</reference>
<keyword evidence="5" id="KW-0963">Cytoplasm</keyword>
<dbReference type="InterPro" id="IPR002828">
    <property type="entry name" value="SurE-like_Pase/nucleotidase"/>
</dbReference>
<reference evidence="7" key="1">
    <citation type="journal article" date="2021" name="PeerJ">
        <title>Extensive microbial diversity within the chicken gut microbiome revealed by metagenomics and culture.</title>
        <authorList>
            <person name="Gilroy R."/>
            <person name="Ravi A."/>
            <person name="Getino M."/>
            <person name="Pursley I."/>
            <person name="Horton D.L."/>
            <person name="Alikhan N.F."/>
            <person name="Baker D."/>
            <person name="Gharbi K."/>
            <person name="Hall N."/>
            <person name="Watson M."/>
            <person name="Adriaenssens E.M."/>
            <person name="Foster-Nyarko E."/>
            <person name="Jarju S."/>
            <person name="Secka A."/>
            <person name="Antonio M."/>
            <person name="Oren A."/>
            <person name="Chaudhuri R.R."/>
            <person name="La Ragione R."/>
            <person name="Hildebrand F."/>
            <person name="Pallen M.J."/>
        </authorList>
    </citation>
    <scope>NUCLEOTIDE SEQUENCE</scope>
    <source>
        <strain evidence="7">ChiSxjej3B15-1167</strain>
    </source>
</reference>
<protein>
    <recommendedName>
        <fullName evidence="5">5'-nucleotidase SurE</fullName>
        <ecNumber evidence="5">3.1.3.5</ecNumber>
    </recommendedName>
    <alternativeName>
        <fullName evidence="5">Nucleoside 5'-monophosphate phosphohydrolase</fullName>
    </alternativeName>
</protein>
<comment type="subcellular location">
    <subcellularLocation>
        <location evidence="5">Cytoplasm</location>
    </subcellularLocation>
</comment>
<dbReference type="PANTHER" id="PTHR30457:SF0">
    <property type="entry name" value="PHOSPHATASE, PUTATIVE (AFU_ORTHOLOGUE AFUA_4G01070)-RELATED"/>
    <property type="match status" value="1"/>
</dbReference>
<feature type="binding site" evidence="5">
    <location>
        <position position="8"/>
    </location>
    <ligand>
        <name>a divalent metal cation</name>
        <dbReference type="ChEBI" id="CHEBI:60240"/>
    </ligand>
</feature>
<evidence type="ECO:0000256" key="1">
    <source>
        <dbReference type="ARBA" id="ARBA00000815"/>
    </source>
</evidence>
<sequence length="236" mass="26048">MKILVVNDDGIQAPGIRELAKLAKQFGEVTVAAPKSQCSGMSHRITVDNGMEIARVEFPVEGVEAYSIDGTPADCVKLALRNVLKEKPDIVFSGINRGYNIGYEILYSGTVGAAMEALVHGVPAIAYSQDDTADYSVVERYFGELTEILLNQKIGENQIWNVNFPNCPAEEVKGTLYDRVPARLEFYHDRFELEEMDTNLYMASSIQKKKTSAPEGTDAEALLENYISVSRLTSIV</sequence>
<dbReference type="PANTHER" id="PTHR30457">
    <property type="entry name" value="5'-NUCLEOTIDASE SURE"/>
    <property type="match status" value="1"/>
</dbReference>
<evidence type="ECO:0000259" key="6">
    <source>
        <dbReference type="Pfam" id="PF01975"/>
    </source>
</evidence>
<gene>
    <name evidence="5 7" type="primary">surE</name>
    <name evidence="7" type="ORF">H9849_06750</name>
</gene>
<evidence type="ECO:0000256" key="5">
    <source>
        <dbReference type="HAMAP-Rule" id="MF_00060"/>
    </source>
</evidence>
<keyword evidence="3 5" id="KW-0479">Metal-binding</keyword>
<evidence type="ECO:0000313" key="7">
    <source>
        <dbReference type="EMBL" id="HIX72705.1"/>
    </source>
</evidence>
<feature type="binding site" evidence="5">
    <location>
        <position position="96"/>
    </location>
    <ligand>
        <name>a divalent metal cation</name>
        <dbReference type="ChEBI" id="CHEBI:60240"/>
    </ligand>
</feature>
<evidence type="ECO:0000256" key="2">
    <source>
        <dbReference type="ARBA" id="ARBA00011062"/>
    </source>
</evidence>
<dbReference type="InterPro" id="IPR030048">
    <property type="entry name" value="SurE"/>
</dbReference>
<feature type="binding site" evidence="5">
    <location>
        <position position="39"/>
    </location>
    <ligand>
        <name>a divalent metal cation</name>
        <dbReference type="ChEBI" id="CHEBI:60240"/>
    </ligand>
</feature>
<dbReference type="GO" id="GO:0005737">
    <property type="term" value="C:cytoplasm"/>
    <property type="evidence" value="ECO:0007669"/>
    <property type="project" value="UniProtKB-SubCell"/>
</dbReference>
<evidence type="ECO:0000256" key="3">
    <source>
        <dbReference type="ARBA" id="ARBA00022723"/>
    </source>
</evidence>
<dbReference type="EC" id="3.1.3.5" evidence="5"/>
<dbReference type="EMBL" id="DXEQ01000200">
    <property type="protein sequence ID" value="HIX72705.1"/>
    <property type="molecule type" value="Genomic_DNA"/>
</dbReference>
<accession>A0A9D1X4Z5</accession>